<protein>
    <submittedName>
        <fullName evidence="1">Uncharacterized protein</fullName>
    </submittedName>
</protein>
<keyword evidence="2" id="KW-1185">Reference proteome</keyword>
<evidence type="ECO:0000313" key="1">
    <source>
        <dbReference type="EMBL" id="PXF49981.1"/>
    </source>
</evidence>
<proteinExistence type="predicted"/>
<evidence type="ECO:0000313" key="2">
    <source>
        <dbReference type="Proteomes" id="UP000247409"/>
    </source>
</evidence>
<organism evidence="1 2">
    <name type="scientific">Gracilariopsis chorda</name>
    <dbReference type="NCBI Taxonomy" id="448386"/>
    <lineage>
        <taxon>Eukaryota</taxon>
        <taxon>Rhodophyta</taxon>
        <taxon>Florideophyceae</taxon>
        <taxon>Rhodymeniophycidae</taxon>
        <taxon>Gracilariales</taxon>
        <taxon>Gracilariaceae</taxon>
        <taxon>Gracilariopsis</taxon>
    </lineage>
</organism>
<dbReference type="EMBL" id="NBIV01000001">
    <property type="protein sequence ID" value="PXF49981.1"/>
    <property type="molecule type" value="Genomic_DNA"/>
</dbReference>
<reference evidence="1 2" key="1">
    <citation type="journal article" date="2018" name="Mol. Biol. Evol.">
        <title>Analysis of the draft genome of the red seaweed Gracilariopsis chorda provides insights into genome size evolution in Rhodophyta.</title>
        <authorList>
            <person name="Lee J."/>
            <person name="Yang E.C."/>
            <person name="Graf L."/>
            <person name="Yang J.H."/>
            <person name="Qiu H."/>
            <person name="Zel Zion U."/>
            <person name="Chan C.X."/>
            <person name="Stephens T.G."/>
            <person name="Weber A.P.M."/>
            <person name="Boo G.H."/>
            <person name="Boo S.M."/>
            <person name="Kim K.M."/>
            <person name="Shin Y."/>
            <person name="Jung M."/>
            <person name="Lee S.J."/>
            <person name="Yim H.S."/>
            <person name="Lee J.H."/>
            <person name="Bhattacharya D."/>
            <person name="Yoon H.S."/>
        </authorList>
    </citation>
    <scope>NUCLEOTIDE SEQUENCE [LARGE SCALE GENOMIC DNA]</scope>
    <source>
        <strain evidence="1 2">SKKU-2015</strain>
        <tissue evidence="1">Whole body</tissue>
    </source>
</reference>
<accession>A0A2V3J6D1</accession>
<gene>
    <name evidence="1" type="ORF">BWQ96_00141</name>
</gene>
<sequence>MSIIGMVDVRWAQLSSRTVPQNVGEVGTVAASGWERRERFGECVGEV</sequence>
<name>A0A2V3J6D1_9FLOR</name>
<comment type="caution">
    <text evidence="1">The sequence shown here is derived from an EMBL/GenBank/DDBJ whole genome shotgun (WGS) entry which is preliminary data.</text>
</comment>
<dbReference type="AlphaFoldDB" id="A0A2V3J6D1"/>
<dbReference type="Proteomes" id="UP000247409">
    <property type="component" value="Unassembled WGS sequence"/>
</dbReference>